<name>L8GYW7_ACACF</name>
<reference evidence="4 5" key="1">
    <citation type="journal article" date="2013" name="Genome Biol.">
        <title>Genome of Acanthamoeba castellanii highlights extensive lateral gene transfer and early evolution of tyrosine kinase signaling.</title>
        <authorList>
            <person name="Clarke M."/>
            <person name="Lohan A.J."/>
            <person name="Liu B."/>
            <person name="Lagkouvardos I."/>
            <person name="Roy S."/>
            <person name="Zafar N."/>
            <person name="Bertelli C."/>
            <person name="Schilde C."/>
            <person name="Kianianmomeni A."/>
            <person name="Burglin T.R."/>
            <person name="Frech C."/>
            <person name="Turcotte B."/>
            <person name="Kopec K.O."/>
            <person name="Synnott J.M."/>
            <person name="Choo C."/>
            <person name="Paponov I."/>
            <person name="Finkler A."/>
            <person name="Soon Heng Tan C."/>
            <person name="Hutchins A.P."/>
            <person name="Weinmeier T."/>
            <person name="Rattei T."/>
            <person name="Chu J.S."/>
            <person name="Gimenez G."/>
            <person name="Irimia M."/>
            <person name="Rigden D.J."/>
            <person name="Fitzpatrick D.A."/>
            <person name="Lorenzo-Morales J."/>
            <person name="Bateman A."/>
            <person name="Chiu C.H."/>
            <person name="Tang P."/>
            <person name="Hegemann P."/>
            <person name="Fromm H."/>
            <person name="Raoult D."/>
            <person name="Greub G."/>
            <person name="Miranda-Saavedra D."/>
            <person name="Chen N."/>
            <person name="Nash P."/>
            <person name="Ginger M.L."/>
            <person name="Horn M."/>
            <person name="Schaap P."/>
            <person name="Caler L."/>
            <person name="Loftus B."/>
        </authorList>
    </citation>
    <scope>NUCLEOTIDE SEQUENCE [LARGE SCALE GENOMIC DNA]</scope>
    <source>
        <strain evidence="4 5">Neff</strain>
    </source>
</reference>
<dbReference type="InterPro" id="IPR000182">
    <property type="entry name" value="GNAT_dom"/>
</dbReference>
<dbReference type="SUPFAM" id="SSF55729">
    <property type="entry name" value="Acyl-CoA N-acyltransferases (Nat)"/>
    <property type="match status" value="1"/>
</dbReference>
<keyword evidence="5" id="KW-1185">Reference proteome</keyword>
<dbReference type="PROSITE" id="PS51186">
    <property type="entry name" value="GNAT"/>
    <property type="match status" value="1"/>
</dbReference>
<dbReference type="GO" id="GO:0007064">
    <property type="term" value="P:mitotic sister chromatid cohesion"/>
    <property type="evidence" value="ECO:0007669"/>
    <property type="project" value="TreeGrafter"/>
</dbReference>
<keyword evidence="2" id="KW-0012">Acyltransferase</keyword>
<dbReference type="STRING" id="1257118.L8GYW7"/>
<dbReference type="CDD" id="cd04301">
    <property type="entry name" value="NAT_SF"/>
    <property type="match status" value="1"/>
</dbReference>
<dbReference type="PANTHER" id="PTHR42919:SF8">
    <property type="entry name" value="N-ALPHA-ACETYLTRANSFERASE 50"/>
    <property type="match status" value="1"/>
</dbReference>
<evidence type="ECO:0000313" key="5">
    <source>
        <dbReference type="Proteomes" id="UP000011083"/>
    </source>
</evidence>
<dbReference type="GeneID" id="14919100"/>
<dbReference type="OrthoDB" id="47374at2759"/>
<dbReference type="GO" id="GO:0016747">
    <property type="term" value="F:acyltransferase activity, transferring groups other than amino-acyl groups"/>
    <property type="evidence" value="ECO:0007669"/>
    <property type="project" value="InterPro"/>
</dbReference>
<dbReference type="AlphaFoldDB" id="L8GYW7"/>
<accession>L8GYW7</accession>
<dbReference type="VEuPathDB" id="AmoebaDB:ACA1_369020"/>
<dbReference type="EMBL" id="KB007960">
    <property type="protein sequence ID" value="ELR18170.1"/>
    <property type="molecule type" value="Genomic_DNA"/>
</dbReference>
<sequence>MQSEVSADKKGASREQPVVFGELTEKNVGQLRLLNTVVFPVNYNDTFYRDLLNDPTLTRLALFNDVLVGGVCCRVENKQSGSGKRLYIMTLGVLAPYRQMQIGSKLLEFAIETAKKRDVDDIYLHVQTSNEEAISFYKKFGFEIVETIKDYYKRIEPRDCYIVQKLIK</sequence>
<dbReference type="Proteomes" id="UP000011083">
    <property type="component" value="Unassembled WGS sequence"/>
</dbReference>
<proteinExistence type="predicted"/>
<dbReference type="KEGG" id="acan:ACA1_369020"/>
<dbReference type="FunFam" id="3.40.630.30:FF:000006">
    <property type="entry name" value="Putative n-alpha-acetyltransferase 50"/>
    <property type="match status" value="1"/>
</dbReference>
<dbReference type="OMA" id="ICCRLET"/>
<keyword evidence="1 4" id="KW-0808">Transferase</keyword>
<dbReference type="RefSeq" id="XP_004340190.1">
    <property type="nucleotide sequence ID" value="XM_004340142.1"/>
</dbReference>
<dbReference type="PANTHER" id="PTHR42919">
    <property type="entry name" value="N-ALPHA-ACETYLTRANSFERASE"/>
    <property type="match status" value="1"/>
</dbReference>
<evidence type="ECO:0000313" key="4">
    <source>
        <dbReference type="EMBL" id="ELR18170.1"/>
    </source>
</evidence>
<gene>
    <name evidence="4" type="ORF">ACA1_369020</name>
</gene>
<protein>
    <submittedName>
        <fullName evidence="4">Acetyltransferase, GNAT family protein</fullName>
    </submittedName>
</protein>
<organism evidence="4 5">
    <name type="scientific">Acanthamoeba castellanii (strain ATCC 30010 / Neff)</name>
    <dbReference type="NCBI Taxonomy" id="1257118"/>
    <lineage>
        <taxon>Eukaryota</taxon>
        <taxon>Amoebozoa</taxon>
        <taxon>Discosea</taxon>
        <taxon>Longamoebia</taxon>
        <taxon>Centramoebida</taxon>
        <taxon>Acanthamoebidae</taxon>
        <taxon>Acanthamoeba</taxon>
    </lineage>
</organism>
<dbReference type="InterPro" id="IPR016181">
    <property type="entry name" value="Acyl_CoA_acyltransferase"/>
</dbReference>
<dbReference type="GO" id="GO:0031415">
    <property type="term" value="C:NatA complex"/>
    <property type="evidence" value="ECO:0007669"/>
    <property type="project" value="TreeGrafter"/>
</dbReference>
<dbReference type="Pfam" id="PF00583">
    <property type="entry name" value="Acetyltransf_1"/>
    <property type="match status" value="1"/>
</dbReference>
<dbReference type="InterPro" id="IPR051556">
    <property type="entry name" value="N-term/lysine_N-AcTrnsfr"/>
</dbReference>
<feature type="domain" description="N-acetyltransferase" evidence="3">
    <location>
        <begin position="18"/>
        <end position="167"/>
    </location>
</feature>
<evidence type="ECO:0000256" key="2">
    <source>
        <dbReference type="ARBA" id="ARBA00023315"/>
    </source>
</evidence>
<dbReference type="Gene3D" id="3.40.630.30">
    <property type="match status" value="1"/>
</dbReference>
<evidence type="ECO:0000256" key="1">
    <source>
        <dbReference type="ARBA" id="ARBA00022679"/>
    </source>
</evidence>
<evidence type="ECO:0000259" key="3">
    <source>
        <dbReference type="PROSITE" id="PS51186"/>
    </source>
</evidence>